<evidence type="ECO:0000313" key="1">
    <source>
        <dbReference type="EMBL" id="ELU10230.1"/>
    </source>
</evidence>
<dbReference type="Gene3D" id="3.10.170.20">
    <property type="match status" value="1"/>
</dbReference>
<name>R7V367_CAPTE</name>
<keyword evidence="3" id="KW-1185">Reference proteome</keyword>
<gene>
    <name evidence="1" type="ORF">CAPTEDRAFT_121578</name>
</gene>
<reference evidence="2" key="3">
    <citation type="submission" date="2015-06" db="UniProtKB">
        <authorList>
            <consortium name="EnsemblMetazoa"/>
        </authorList>
    </citation>
    <scope>IDENTIFICATION</scope>
</reference>
<dbReference type="OrthoDB" id="527990at2759"/>
<dbReference type="HOGENOM" id="CLU_108311_0_0_1"/>
<dbReference type="EMBL" id="AMQN01041277">
    <property type="status" value="NOT_ANNOTATED_CDS"/>
    <property type="molecule type" value="Genomic_DNA"/>
</dbReference>
<proteinExistence type="predicted"/>
<sequence length="155" mass="17314">SVENQLRIHLVYDGSISKLREKKQTLIKNELIPSAVAYWESTLKVRHSGGTIKLLRQCNSERVRYRSSDPYPYCVDGCKEVTKCGETIVPATHLEACKVAPGKGDYKTEGYSGAGVEQTDFVLYISALTTNRCHIGSTVAYAAYCQLERAYDRLV</sequence>
<reference evidence="1 3" key="2">
    <citation type="journal article" date="2013" name="Nature">
        <title>Insights into bilaterian evolution from three spiralian genomes.</title>
        <authorList>
            <person name="Simakov O."/>
            <person name="Marletaz F."/>
            <person name="Cho S.J."/>
            <person name="Edsinger-Gonzales E."/>
            <person name="Havlak P."/>
            <person name="Hellsten U."/>
            <person name="Kuo D.H."/>
            <person name="Larsson T."/>
            <person name="Lv J."/>
            <person name="Arendt D."/>
            <person name="Savage R."/>
            <person name="Osoegawa K."/>
            <person name="de Jong P."/>
            <person name="Grimwood J."/>
            <person name="Chapman J.A."/>
            <person name="Shapiro H."/>
            <person name="Aerts A."/>
            <person name="Otillar R.P."/>
            <person name="Terry A.Y."/>
            <person name="Boore J.L."/>
            <person name="Grigoriev I.V."/>
            <person name="Lindberg D.R."/>
            <person name="Seaver E.C."/>
            <person name="Weisblat D.A."/>
            <person name="Putnam N.H."/>
            <person name="Rokhsar D.S."/>
        </authorList>
    </citation>
    <scope>NUCLEOTIDE SEQUENCE</scope>
    <source>
        <strain evidence="1 3">I ESC-2004</strain>
    </source>
</reference>
<evidence type="ECO:0008006" key="4">
    <source>
        <dbReference type="Google" id="ProtNLM"/>
    </source>
</evidence>
<dbReference type="AlphaFoldDB" id="R7V367"/>
<evidence type="ECO:0000313" key="2">
    <source>
        <dbReference type="EnsemblMetazoa" id="CapteP121578"/>
    </source>
</evidence>
<dbReference type="OMA" id="TERCRHE"/>
<dbReference type="EnsemblMetazoa" id="CapteT121578">
    <property type="protein sequence ID" value="CapteP121578"/>
    <property type="gene ID" value="CapteG121578"/>
</dbReference>
<dbReference type="Proteomes" id="UP000014760">
    <property type="component" value="Unassembled WGS sequence"/>
</dbReference>
<protein>
    <recommendedName>
        <fullName evidence="4">Leishmanolysin-like peptidase</fullName>
    </recommendedName>
</protein>
<feature type="non-terminal residue" evidence="1">
    <location>
        <position position="1"/>
    </location>
</feature>
<dbReference type="STRING" id="283909.R7V367"/>
<dbReference type="SUPFAM" id="SSF55486">
    <property type="entry name" value="Metalloproteases ('zincins'), catalytic domain"/>
    <property type="match status" value="1"/>
</dbReference>
<reference evidence="3" key="1">
    <citation type="submission" date="2012-12" db="EMBL/GenBank/DDBJ databases">
        <authorList>
            <person name="Hellsten U."/>
            <person name="Grimwood J."/>
            <person name="Chapman J.A."/>
            <person name="Shapiro H."/>
            <person name="Aerts A."/>
            <person name="Otillar R.P."/>
            <person name="Terry A.Y."/>
            <person name="Boore J.L."/>
            <person name="Simakov O."/>
            <person name="Marletaz F."/>
            <person name="Cho S.-J."/>
            <person name="Edsinger-Gonzales E."/>
            <person name="Havlak P."/>
            <person name="Kuo D.-H."/>
            <person name="Larsson T."/>
            <person name="Lv J."/>
            <person name="Arendt D."/>
            <person name="Savage R."/>
            <person name="Osoegawa K."/>
            <person name="de Jong P."/>
            <person name="Lindberg D.R."/>
            <person name="Seaver E.C."/>
            <person name="Weisblat D.A."/>
            <person name="Putnam N.H."/>
            <person name="Grigoriev I.V."/>
            <person name="Rokhsar D.S."/>
        </authorList>
    </citation>
    <scope>NUCLEOTIDE SEQUENCE</scope>
    <source>
        <strain evidence="3">I ESC-2004</strain>
    </source>
</reference>
<dbReference type="EMBL" id="KB297684">
    <property type="protein sequence ID" value="ELU10230.1"/>
    <property type="molecule type" value="Genomic_DNA"/>
</dbReference>
<evidence type="ECO:0000313" key="3">
    <source>
        <dbReference type="Proteomes" id="UP000014760"/>
    </source>
</evidence>
<accession>R7V367</accession>
<organism evidence="1">
    <name type="scientific">Capitella teleta</name>
    <name type="common">Polychaete worm</name>
    <dbReference type="NCBI Taxonomy" id="283909"/>
    <lineage>
        <taxon>Eukaryota</taxon>
        <taxon>Metazoa</taxon>
        <taxon>Spiralia</taxon>
        <taxon>Lophotrochozoa</taxon>
        <taxon>Annelida</taxon>
        <taxon>Polychaeta</taxon>
        <taxon>Sedentaria</taxon>
        <taxon>Scolecida</taxon>
        <taxon>Capitellidae</taxon>
        <taxon>Capitella</taxon>
    </lineage>
</organism>